<dbReference type="KEGG" id="ntt:TAO_1117"/>
<feature type="transmembrane region" description="Helical" evidence="8">
    <location>
        <begin position="317"/>
        <end position="345"/>
    </location>
</feature>
<name>A0A1Q2SN06_9GAMM</name>
<dbReference type="OrthoDB" id="958273at2"/>
<keyword evidence="4" id="KW-1003">Cell membrane</keyword>
<evidence type="ECO:0000313" key="10">
    <source>
        <dbReference type="Proteomes" id="UP000243679"/>
    </source>
</evidence>
<evidence type="ECO:0000256" key="8">
    <source>
        <dbReference type="SAM" id="Phobius"/>
    </source>
</evidence>
<proteinExistence type="inferred from homology"/>
<evidence type="ECO:0000256" key="4">
    <source>
        <dbReference type="ARBA" id="ARBA00022475"/>
    </source>
</evidence>
<evidence type="ECO:0000256" key="3">
    <source>
        <dbReference type="ARBA" id="ARBA00022448"/>
    </source>
</evidence>
<feature type="transmembrane region" description="Helical" evidence="8">
    <location>
        <begin position="20"/>
        <end position="39"/>
    </location>
</feature>
<evidence type="ECO:0000313" key="9">
    <source>
        <dbReference type="EMBL" id="BAW80487.1"/>
    </source>
</evidence>
<keyword evidence="7 8" id="KW-0472">Membrane</keyword>
<evidence type="ECO:0000256" key="5">
    <source>
        <dbReference type="ARBA" id="ARBA00022692"/>
    </source>
</evidence>
<feature type="transmembrane region" description="Helical" evidence="8">
    <location>
        <begin position="178"/>
        <end position="206"/>
    </location>
</feature>
<feature type="transmembrane region" description="Helical" evidence="8">
    <location>
        <begin position="257"/>
        <end position="279"/>
    </location>
</feature>
<gene>
    <name evidence="9" type="ORF">TAO_1117</name>
</gene>
<dbReference type="RefSeq" id="WP_096527033.1">
    <property type="nucleotide sequence ID" value="NZ_AP014836.1"/>
</dbReference>
<feature type="transmembrane region" description="Helical" evidence="8">
    <location>
        <begin position="226"/>
        <end position="245"/>
    </location>
</feature>
<dbReference type="InterPro" id="IPR004695">
    <property type="entry name" value="SLAC1/Mae1/Ssu1/TehA"/>
</dbReference>
<dbReference type="GO" id="GO:0000319">
    <property type="term" value="F:sulfite transmembrane transporter activity"/>
    <property type="evidence" value="ECO:0007669"/>
    <property type="project" value="TreeGrafter"/>
</dbReference>
<dbReference type="PANTHER" id="PTHR31686:SF1">
    <property type="entry name" value="SULFITE EFFLUX PUMP SSU1"/>
    <property type="match status" value="1"/>
</dbReference>
<dbReference type="AlphaFoldDB" id="A0A1Q2SN06"/>
<feature type="transmembrane region" description="Helical" evidence="8">
    <location>
        <begin position="86"/>
        <end position="105"/>
    </location>
</feature>
<feature type="transmembrane region" description="Helical" evidence="8">
    <location>
        <begin position="51"/>
        <end position="74"/>
    </location>
</feature>
<evidence type="ECO:0000256" key="7">
    <source>
        <dbReference type="ARBA" id="ARBA00023136"/>
    </source>
</evidence>
<dbReference type="Gene3D" id="1.50.10.150">
    <property type="entry name" value="Voltage-dependent anion channel"/>
    <property type="match status" value="1"/>
</dbReference>
<reference evidence="9 10" key="1">
    <citation type="journal article" date="2017" name="ISME J.">
        <title>An acid-tolerant ammonia-oxidizing ?-proteobacterium from soil.</title>
        <authorList>
            <person name="Hayatsu M."/>
            <person name="Tago K."/>
            <person name="Uchiyama I."/>
            <person name="Toyoda A."/>
            <person name="Wang Y."/>
            <person name="Shimomura Y."/>
            <person name="Okubo T."/>
            <person name="Kurisu F."/>
            <person name="Hirono Y."/>
            <person name="Nonaka K."/>
            <person name="Akiyama H."/>
            <person name="Itoh T."/>
            <person name="Takami H."/>
        </authorList>
    </citation>
    <scope>NUCLEOTIDE SEQUENCE [LARGE SCALE GENOMIC DNA]</scope>
    <source>
        <strain evidence="9 10">TAO100</strain>
    </source>
</reference>
<feature type="transmembrane region" description="Helical" evidence="8">
    <location>
        <begin position="150"/>
        <end position="171"/>
    </location>
</feature>
<keyword evidence="10" id="KW-1185">Reference proteome</keyword>
<dbReference type="InterPro" id="IPR051629">
    <property type="entry name" value="Sulfite_efflux_TDT"/>
</dbReference>
<protein>
    <submittedName>
        <fullName evidence="9">C4-dicarboxylate transporter</fullName>
    </submittedName>
</protein>
<dbReference type="CDD" id="cd09319">
    <property type="entry name" value="TDT_like_1"/>
    <property type="match status" value="1"/>
</dbReference>
<dbReference type="Pfam" id="PF03595">
    <property type="entry name" value="SLAC1"/>
    <property type="match status" value="1"/>
</dbReference>
<feature type="transmembrane region" description="Helical" evidence="8">
    <location>
        <begin position="112"/>
        <end position="130"/>
    </location>
</feature>
<dbReference type="Proteomes" id="UP000243679">
    <property type="component" value="Chromosome"/>
</dbReference>
<evidence type="ECO:0000256" key="6">
    <source>
        <dbReference type="ARBA" id="ARBA00022989"/>
    </source>
</evidence>
<evidence type="ECO:0000256" key="2">
    <source>
        <dbReference type="ARBA" id="ARBA00008566"/>
    </source>
</evidence>
<feature type="transmembrane region" description="Helical" evidence="8">
    <location>
        <begin position="291"/>
        <end position="310"/>
    </location>
</feature>
<comment type="similarity">
    <text evidence="2">Belongs to the tellurite-resistance/dicarboxylate transporter (TDT) family.</text>
</comment>
<keyword evidence="5 8" id="KW-0812">Transmembrane</keyword>
<evidence type="ECO:0000256" key="1">
    <source>
        <dbReference type="ARBA" id="ARBA00004651"/>
    </source>
</evidence>
<comment type="subcellular location">
    <subcellularLocation>
        <location evidence="1">Cell membrane</location>
        <topology evidence="1">Multi-pass membrane protein</topology>
    </subcellularLocation>
</comment>
<dbReference type="InterPro" id="IPR038665">
    <property type="entry name" value="Voltage-dep_anion_channel_sf"/>
</dbReference>
<accession>A0A1Q2SN06</accession>
<dbReference type="PANTHER" id="PTHR31686">
    <property type="match status" value="1"/>
</dbReference>
<keyword evidence="3" id="KW-0813">Transport</keyword>
<organism evidence="9 10">
    <name type="scientific">Candidatus Nitrosoglobus terrae</name>
    <dbReference type="NCBI Taxonomy" id="1630141"/>
    <lineage>
        <taxon>Bacteria</taxon>
        <taxon>Pseudomonadati</taxon>
        <taxon>Pseudomonadota</taxon>
        <taxon>Gammaproteobacteria</taxon>
        <taxon>Chromatiales</taxon>
        <taxon>Chromatiaceae</taxon>
        <taxon>Candidatus Nitrosoglobus</taxon>
    </lineage>
</organism>
<keyword evidence="6 8" id="KW-1133">Transmembrane helix</keyword>
<sequence length="361" mass="40930">MDRRSKLFVRLMQDIHHLNPGYFSLVMATGIVSIAAYYLDFNKIAYGLFKINIVAYGALWVLTLGRIVFFPSALLKDFCSYELGPTFFTIPAGSCVLGSQVILLSKFIQGGVILWGISTISWMIIMYGFFYAMTIAASKPSLGEGLTGTWSIPVVATFGIAILSALLAVHLPAVRKILLFIALTAFLMGSMLYIFIITLMFYRFFFFPFSPIVLSPPYWINMGVEAIATLAGATLIINTVGWSFLEEIKPFLKGMTLTFWAISNWWFPLLLLLGVWRHIVHQVPILRYNIQYWSIVFPLGMYTACTFQLAQVIDIKLFVWISSSTIVIAFIAWMLVFIGLCYQLGWDYVYAPYFGIKNKEY</sequence>
<dbReference type="GO" id="GO:0005886">
    <property type="term" value="C:plasma membrane"/>
    <property type="evidence" value="ECO:0007669"/>
    <property type="project" value="UniProtKB-SubCell"/>
</dbReference>
<dbReference type="EMBL" id="AP014836">
    <property type="protein sequence ID" value="BAW80487.1"/>
    <property type="molecule type" value="Genomic_DNA"/>
</dbReference>